<proteinExistence type="predicted"/>
<keyword evidence="3" id="KW-1185">Reference proteome</keyword>
<dbReference type="AlphaFoldDB" id="A0AA44IZM9"/>
<dbReference type="Proteomes" id="UP001155820">
    <property type="component" value="Unassembled WGS sequence"/>
</dbReference>
<name>A0AA44IZM9_9HYPH</name>
<dbReference type="RefSeq" id="WP_172873612.1">
    <property type="nucleotide sequence ID" value="NZ_JABRWL010000005.1"/>
</dbReference>
<evidence type="ECO:0000313" key="2">
    <source>
        <dbReference type="EMBL" id="NRF19720.1"/>
    </source>
</evidence>
<feature type="compositionally biased region" description="Basic and acidic residues" evidence="1">
    <location>
        <begin position="1"/>
        <end position="19"/>
    </location>
</feature>
<sequence>MKDRPSEGGRYTRDSDTRKITKVTIEAPAEEKPQAPAVQTARKGK</sequence>
<organism evidence="2 3">
    <name type="scientific">Agrobacterium pusense</name>
    <dbReference type="NCBI Taxonomy" id="648995"/>
    <lineage>
        <taxon>Bacteria</taxon>
        <taxon>Pseudomonadati</taxon>
        <taxon>Pseudomonadota</taxon>
        <taxon>Alphaproteobacteria</taxon>
        <taxon>Hyphomicrobiales</taxon>
        <taxon>Rhizobiaceae</taxon>
        <taxon>Rhizobium/Agrobacterium group</taxon>
        <taxon>Agrobacterium</taxon>
    </lineage>
</organism>
<reference evidence="2" key="1">
    <citation type="submission" date="2019-07" db="EMBL/GenBank/DDBJ databases">
        <title>FDA dAtabase for Regulatory Grade micrObial Sequences (FDA-ARGOS): Supporting development and validation of Infectious Disease Dx tests.</title>
        <authorList>
            <person name="Bachman M."/>
            <person name="Young C."/>
            <person name="Tallon L."/>
            <person name="Sadzewicz L."/>
            <person name="Vavikolanu K."/>
            <person name="Mehta A."/>
            <person name="Aluvathingal J."/>
            <person name="Nadendla S."/>
            <person name="Nandy P."/>
            <person name="Geyer C."/>
            <person name="Yan Y."/>
            <person name="Sichtig H."/>
        </authorList>
    </citation>
    <scope>NUCLEOTIDE SEQUENCE</scope>
    <source>
        <strain evidence="2">FDAARGOS_618</strain>
    </source>
</reference>
<protein>
    <submittedName>
        <fullName evidence="2">Uncharacterized protein</fullName>
    </submittedName>
</protein>
<comment type="caution">
    <text evidence="2">The sequence shown here is derived from an EMBL/GenBank/DDBJ whole genome shotgun (WGS) entry which is preliminary data.</text>
</comment>
<dbReference type="EMBL" id="JABRWM010000006">
    <property type="protein sequence ID" value="NRF19720.1"/>
    <property type="molecule type" value="Genomic_DNA"/>
</dbReference>
<feature type="region of interest" description="Disordered" evidence="1">
    <location>
        <begin position="1"/>
        <end position="45"/>
    </location>
</feature>
<evidence type="ECO:0000313" key="3">
    <source>
        <dbReference type="Proteomes" id="UP001155820"/>
    </source>
</evidence>
<gene>
    <name evidence="2" type="ORF">FOB26_11685</name>
</gene>
<evidence type="ECO:0000256" key="1">
    <source>
        <dbReference type="SAM" id="MobiDB-lite"/>
    </source>
</evidence>
<accession>A0AA44IZM9</accession>